<dbReference type="Proteomes" id="UP000005408">
    <property type="component" value="Unassembled WGS sequence"/>
</dbReference>
<protein>
    <submittedName>
        <fullName evidence="1">Uncharacterized protein</fullName>
    </submittedName>
</protein>
<keyword evidence="2" id="KW-1185">Reference proteome</keyword>
<proteinExistence type="predicted"/>
<evidence type="ECO:0000313" key="1">
    <source>
        <dbReference type="EnsemblMetazoa" id="G7754.1:cds"/>
    </source>
</evidence>
<name>A0A8W8NZI6_MAGGI</name>
<reference evidence="1" key="1">
    <citation type="submission" date="2022-08" db="UniProtKB">
        <authorList>
            <consortium name="EnsemblMetazoa"/>
        </authorList>
    </citation>
    <scope>IDENTIFICATION</scope>
    <source>
        <strain evidence="1">05x7-T-G4-1.051#20</strain>
    </source>
</reference>
<accession>A0A8W8NZI6</accession>
<dbReference type="EnsemblMetazoa" id="G7754.1">
    <property type="protein sequence ID" value="G7754.1:cds"/>
    <property type="gene ID" value="G7754"/>
</dbReference>
<evidence type="ECO:0000313" key="2">
    <source>
        <dbReference type="Proteomes" id="UP000005408"/>
    </source>
</evidence>
<sequence>MADNETIIAIACLKHLGSLGNSAKYITNKDEILLLRTLDGPCPCLRCPRSMGWLLRGWWKLLRWTRTGRWILRGRIDRWRTRRMEFRIWSIRWPRTFGPWS</sequence>
<dbReference type="AlphaFoldDB" id="A0A8W8NZI6"/>
<organism evidence="1 2">
    <name type="scientific">Magallana gigas</name>
    <name type="common">Pacific oyster</name>
    <name type="synonym">Crassostrea gigas</name>
    <dbReference type="NCBI Taxonomy" id="29159"/>
    <lineage>
        <taxon>Eukaryota</taxon>
        <taxon>Metazoa</taxon>
        <taxon>Spiralia</taxon>
        <taxon>Lophotrochozoa</taxon>
        <taxon>Mollusca</taxon>
        <taxon>Bivalvia</taxon>
        <taxon>Autobranchia</taxon>
        <taxon>Pteriomorphia</taxon>
        <taxon>Ostreida</taxon>
        <taxon>Ostreoidea</taxon>
        <taxon>Ostreidae</taxon>
        <taxon>Magallana</taxon>
    </lineage>
</organism>